<dbReference type="Proteomes" id="UP000184159">
    <property type="component" value="Unassembled WGS sequence"/>
</dbReference>
<dbReference type="Pfam" id="PF17782">
    <property type="entry name" value="WHD_DprA"/>
    <property type="match status" value="1"/>
</dbReference>
<dbReference type="AlphaFoldDB" id="A0A1M5HAT0"/>
<evidence type="ECO:0000313" key="4">
    <source>
        <dbReference type="EMBL" id="SHG13085.1"/>
    </source>
</evidence>
<feature type="domain" description="DprA winged helix" evidence="3">
    <location>
        <begin position="327"/>
        <end position="379"/>
    </location>
</feature>
<dbReference type="InterPro" id="IPR057666">
    <property type="entry name" value="DrpA_SLOG"/>
</dbReference>
<dbReference type="PANTHER" id="PTHR43022">
    <property type="entry name" value="PROTEIN SMF"/>
    <property type="match status" value="1"/>
</dbReference>
<reference evidence="5" key="1">
    <citation type="submission" date="2016-11" db="EMBL/GenBank/DDBJ databases">
        <authorList>
            <person name="Varghese N."/>
            <person name="Submissions S."/>
        </authorList>
    </citation>
    <scope>NUCLEOTIDE SEQUENCE [LARGE SCALE GENOMIC DNA]</scope>
    <source>
        <strain evidence="5">DSM 21264</strain>
    </source>
</reference>
<dbReference type="InterPro" id="IPR041614">
    <property type="entry name" value="DprA_WH"/>
</dbReference>
<dbReference type="PANTHER" id="PTHR43022:SF1">
    <property type="entry name" value="PROTEIN SMF"/>
    <property type="match status" value="1"/>
</dbReference>
<protein>
    <submittedName>
        <fullName evidence="4">DNA processing protein</fullName>
    </submittedName>
</protein>
<dbReference type="Pfam" id="PF02481">
    <property type="entry name" value="DNA_processg_A"/>
    <property type="match status" value="1"/>
</dbReference>
<dbReference type="SUPFAM" id="SSF102405">
    <property type="entry name" value="MCP/YpsA-like"/>
    <property type="match status" value="1"/>
</dbReference>
<dbReference type="GO" id="GO:0009294">
    <property type="term" value="P:DNA-mediated transformation"/>
    <property type="evidence" value="ECO:0007669"/>
    <property type="project" value="InterPro"/>
</dbReference>
<organism evidence="4 5">
    <name type="scientific">Vibrio gazogenes DSM 21264 = NBRC 103151</name>
    <dbReference type="NCBI Taxonomy" id="1123492"/>
    <lineage>
        <taxon>Bacteria</taxon>
        <taxon>Pseudomonadati</taxon>
        <taxon>Pseudomonadota</taxon>
        <taxon>Gammaproteobacteria</taxon>
        <taxon>Vibrionales</taxon>
        <taxon>Vibrionaceae</taxon>
        <taxon>Vibrio</taxon>
    </lineage>
</organism>
<name>A0A1M5HAT0_VIBGA</name>
<evidence type="ECO:0000259" key="3">
    <source>
        <dbReference type="Pfam" id="PF17782"/>
    </source>
</evidence>
<evidence type="ECO:0000259" key="2">
    <source>
        <dbReference type="Pfam" id="PF02481"/>
    </source>
</evidence>
<gene>
    <name evidence="4" type="ORF">SAMN02745781_04048</name>
</gene>
<accession>A0A1M5HAT0</accession>
<feature type="domain" description="Smf/DprA SLOG" evidence="2">
    <location>
        <begin position="88"/>
        <end position="298"/>
    </location>
</feature>
<dbReference type="Gene3D" id="1.10.10.10">
    <property type="entry name" value="Winged helix-like DNA-binding domain superfamily/Winged helix DNA-binding domain"/>
    <property type="match status" value="1"/>
</dbReference>
<dbReference type="RefSeq" id="WP_370737062.1">
    <property type="nucleotide sequence ID" value="NZ_FQUH01000030.1"/>
</dbReference>
<dbReference type="InterPro" id="IPR036388">
    <property type="entry name" value="WH-like_DNA-bd_sf"/>
</dbReference>
<evidence type="ECO:0000256" key="1">
    <source>
        <dbReference type="ARBA" id="ARBA00006525"/>
    </source>
</evidence>
<dbReference type="InterPro" id="IPR003488">
    <property type="entry name" value="DprA"/>
</dbReference>
<dbReference type="NCBIfam" id="TIGR00732">
    <property type="entry name" value="dprA"/>
    <property type="match status" value="1"/>
</dbReference>
<comment type="similarity">
    <text evidence="1">Belongs to the DprA/Smf family.</text>
</comment>
<dbReference type="Gene3D" id="3.40.50.450">
    <property type="match status" value="1"/>
</dbReference>
<proteinExistence type="inferred from homology"/>
<dbReference type="EMBL" id="FQUH01000030">
    <property type="protein sequence ID" value="SHG13085.1"/>
    <property type="molecule type" value="Genomic_DNA"/>
</dbReference>
<evidence type="ECO:0000313" key="5">
    <source>
        <dbReference type="Proteomes" id="UP000184159"/>
    </source>
</evidence>
<sequence>MYQSASHVTEHDRLLMWIKLCLTPRLGTQSLLKLLGKASLESLSHYSEKEWLALGLSPAQVSYLLSGAANQVAEDCLEWQVRGKYRHIVTYFSPDYPALLKEIPSPPPLLFVQGEISLLSVPQIAIVGSRHASMQGLQDAWHFANGFAQHQVAVTSGLALGIDGQAHMGAIEGGGKTIAVLGAGLERIYPARHRGLAERILEQQSGVLVSEFCPSTPPKSMNFPRRNRIISGLSLGVLVIEAAEKSGSLITARYAVEQNRDVFVIPGAIHQHGYRGSNALIRDGACLVQNIEQVLSEVGTLSAWVKKEEKREEKIQQNELFPPLIDDEELPFAEVLANVGVKATPVDILATRTHIPVHEVMRQLLELELSGHVIAVAGGYIRKGRG</sequence>
<keyword evidence="5" id="KW-1185">Reference proteome</keyword>